<dbReference type="InterPro" id="IPR002058">
    <property type="entry name" value="PAP_assoc"/>
</dbReference>
<dbReference type="Pfam" id="PF22600">
    <property type="entry name" value="MTPAP-like_central"/>
    <property type="match status" value="1"/>
</dbReference>
<dbReference type="Pfam" id="PF03828">
    <property type="entry name" value="PAP_assoc"/>
    <property type="match status" value="1"/>
</dbReference>
<keyword evidence="14" id="KW-1185">Reference proteome</keyword>
<dbReference type="GO" id="GO:0031123">
    <property type="term" value="P:RNA 3'-end processing"/>
    <property type="evidence" value="ECO:0007669"/>
    <property type="project" value="TreeGrafter"/>
</dbReference>
<reference evidence="13" key="1">
    <citation type="journal article" date="2020" name="Fungal Divers.">
        <title>Resolving the Mortierellaceae phylogeny through synthesis of multi-gene phylogenetics and phylogenomics.</title>
        <authorList>
            <person name="Vandepol N."/>
            <person name="Liber J."/>
            <person name="Desiro A."/>
            <person name="Na H."/>
            <person name="Kennedy M."/>
            <person name="Barry K."/>
            <person name="Grigoriev I.V."/>
            <person name="Miller A.N."/>
            <person name="O'Donnell K."/>
            <person name="Stajich J.E."/>
            <person name="Bonito G."/>
        </authorList>
    </citation>
    <scope>NUCLEOTIDE SEQUENCE</scope>
    <source>
        <strain evidence="13">NRRL 28262</strain>
    </source>
</reference>
<dbReference type="Proteomes" id="UP001194580">
    <property type="component" value="Unassembled WGS sequence"/>
</dbReference>
<comment type="caution">
    <text evidence="13">The sequence shown here is derived from an EMBL/GenBank/DDBJ whole genome shotgun (WGS) entry which is preliminary data.</text>
</comment>
<evidence type="ECO:0000256" key="3">
    <source>
        <dbReference type="ARBA" id="ARBA00004496"/>
    </source>
</evidence>
<comment type="cofactor">
    <cofactor evidence="1">
        <name>Mn(2+)</name>
        <dbReference type="ChEBI" id="CHEBI:29035"/>
    </cofactor>
</comment>
<feature type="region of interest" description="Disordered" evidence="10">
    <location>
        <begin position="234"/>
        <end position="253"/>
    </location>
</feature>
<keyword evidence="6" id="KW-0963">Cytoplasm</keyword>
<dbReference type="InterPro" id="IPR054708">
    <property type="entry name" value="MTPAP-like_central"/>
</dbReference>
<dbReference type="GO" id="GO:0010605">
    <property type="term" value="P:negative regulation of macromolecule metabolic process"/>
    <property type="evidence" value="ECO:0007669"/>
    <property type="project" value="UniProtKB-ARBA"/>
</dbReference>
<name>A0AAD4DES2_9FUNG</name>
<dbReference type="GO" id="GO:1990817">
    <property type="term" value="F:poly(A) RNA polymerase activity"/>
    <property type="evidence" value="ECO:0007669"/>
    <property type="project" value="UniProtKB-EC"/>
</dbReference>
<evidence type="ECO:0000259" key="11">
    <source>
        <dbReference type="Pfam" id="PF03828"/>
    </source>
</evidence>
<evidence type="ECO:0000256" key="9">
    <source>
        <dbReference type="ARBA" id="ARBA00022842"/>
    </source>
</evidence>
<dbReference type="SUPFAM" id="SSF81631">
    <property type="entry name" value="PAP/OAS1 substrate-binding domain"/>
    <property type="match status" value="1"/>
</dbReference>
<accession>A0AAD4DES2</accession>
<dbReference type="InterPro" id="IPR043519">
    <property type="entry name" value="NT_sf"/>
</dbReference>
<dbReference type="SUPFAM" id="SSF81301">
    <property type="entry name" value="Nucleotidyltransferase"/>
    <property type="match status" value="1"/>
</dbReference>
<evidence type="ECO:0000259" key="12">
    <source>
        <dbReference type="Pfam" id="PF22600"/>
    </source>
</evidence>
<dbReference type="PANTHER" id="PTHR12271:SF40">
    <property type="entry name" value="POLY(A) RNA POLYMERASE GLD2"/>
    <property type="match status" value="1"/>
</dbReference>
<comment type="similarity">
    <text evidence="4">Belongs to the DNA polymerase type-B-like family.</text>
</comment>
<evidence type="ECO:0000256" key="10">
    <source>
        <dbReference type="SAM" id="MobiDB-lite"/>
    </source>
</evidence>
<dbReference type="PANTHER" id="PTHR12271">
    <property type="entry name" value="POLY A POLYMERASE CID PAP -RELATED"/>
    <property type="match status" value="1"/>
</dbReference>
<evidence type="ECO:0000313" key="13">
    <source>
        <dbReference type="EMBL" id="KAG0276274.1"/>
    </source>
</evidence>
<dbReference type="EC" id="2.7.7.19" evidence="5"/>
<evidence type="ECO:0000313" key="14">
    <source>
        <dbReference type="Proteomes" id="UP001194580"/>
    </source>
</evidence>
<sequence>MTLNQSLFVDALFKCILFDYASRSDLVGNRLTFVELSFAFSHACNLFEYNKNQLNNPSAADFIRQHCLDTPQGIMDYINHPSTNTASQTCHFTYDIAVRLADDKDCGGFGYLSEMEEHHLHVPEFTAAQVEIFQRFYAEIIPTAFHDDLAMLLLGMRKDVWHCAIRDEDVCMLSNGMDAVIKFTKAYNDRRRAASGRKHADKIARSLLIKEAMANMADSIERFVRRMEEQELQIREEGDRKSQEKEHLLRGQKQRKEAEELAWRNTAITEHMNRLYVSQVATPHRRSEVQAIRLAVQKRLRGYYRDCSIEVHSFGSFASGLCDMSSDADLTVFNIPRYLPNRPPIVELANNLRRLRYQHVTSIPHARVPIASFKLYGINCDLSLSQPMGIHNSKLIATYTKIDQRFTTVWFSIKNIATKHGILSASRGFLSSYALTIMLIVFLQDVTIPAILPRLQQSPMATLHTIEGHDCSFDSTTVYDNYGDDNIRSAGELLVDFFYFYGHVFDYSNQVVDPLRGEMMEERSVTPPPRPLDRKPEKWAMCVLDPFIVGRNVAGNCSRESVVTIQGCFRTSYTTLKEGLIEETFLR</sequence>
<dbReference type="GO" id="GO:0005737">
    <property type="term" value="C:cytoplasm"/>
    <property type="evidence" value="ECO:0007669"/>
    <property type="project" value="UniProtKB-SubCell"/>
</dbReference>
<comment type="cofactor">
    <cofactor evidence="2">
        <name>Mg(2+)</name>
        <dbReference type="ChEBI" id="CHEBI:18420"/>
    </cofactor>
</comment>
<dbReference type="CDD" id="cd05402">
    <property type="entry name" value="NT_PAP_TUTase"/>
    <property type="match status" value="1"/>
</dbReference>
<evidence type="ECO:0000256" key="2">
    <source>
        <dbReference type="ARBA" id="ARBA00001946"/>
    </source>
</evidence>
<dbReference type="AlphaFoldDB" id="A0AAD4DES2"/>
<feature type="domain" description="PAP-associated" evidence="11">
    <location>
        <begin position="491"/>
        <end position="548"/>
    </location>
</feature>
<keyword evidence="7" id="KW-0808">Transferase</keyword>
<evidence type="ECO:0000256" key="5">
    <source>
        <dbReference type="ARBA" id="ARBA00012388"/>
    </source>
</evidence>
<dbReference type="EMBL" id="JAAAIL010000387">
    <property type="protein sequence ID" value="KAG0276274.1"/>
    <property type="molecule type" value="Genomic_DNA"/>
</dbReference>
<evidence type="ECO:0000256" key="8">
    <source>
        <dbReference type="ARBA" id="ARBA00022723"/>
    </source>
</evidence>
<evidence type="ECO:0000256" key="7">
    <source>
        <dbReference type="ARBA" id="ARBA00022679"/>
    </source>
</evidence>
<comment type="subcellular location">
    <subcellularLocation>
        <location evidence="3">Cytoplasm</location>
    </subcellularLocation>
</comment>
<organism evidence="13 14">
    <name type="scientific">Linnemannia exigua</name>
    <dbReference type="NCBI Taxonomy" id="604196"/>
    <lineage>
        <taxon>Eukaryota</taxon>
        <taxon>Fungi</taxon>
        <taxon>Fungi incertae sedis</taxon>
        <taxon>Mucoromycota</taxon>
        <taxon>Mortierellomycotina</taxon>
        <taxon>Mortierellomycetes</taxon>
        <taxon>Mortierellales</taxon>
        <taxon>Mortierellaceae</taxon>
        <taxon>Linnemannia</taxon>
    </lineage>
</organism>
<evidence type="ECO:0000256" key="4">
    <source>
        <dbReference type="ARBA" id="ARBA00008593"/>
    </source>
</evidence>
<evidence type="ECO:0000256" key="6">
    <source>
        <dbReference type="ARBA" id="ARBA00022490"/>
    </source>
</evidence>
<protein>
    <recommendedName>
        <fullName evidence="5">polynucleotide adenylyltransferase</fullName>
        <ecNumber evidence="5">2.7.7.19</ecNumber>
    </recommendedName>
</protein>
<evidence type="ECO:0000256" key="1">
    <source>
        <dbReference type="ARBA" id="ARBA00001936"/>
    </source>
</evidence>
<dbReference type="GO" id="GO:0046872">
    <property type="term" value="F:metal ion binding"/>
    <property type="evidence" value="ECO:0007669"/>
    <property type="project" value="UniProtKB-KW"/>
</dbReference>
<dbReference type="Gene3D" id="1.10.1410.10">
    <property type="match status" value="1"/>
</dbReference>
<dbReference type="Gene3D" id="3.30.460.10">
    <property type="entry name" value="Beta Polymerase, domain 2"/>
    <property type="match status" value="1"/>
</dbReference>
<keyword evidence="8" id="KW-0479">Metal-binding</keyword>
<gene>
    <name evidence="13" type="ORF">BGZ95_007757</name>
</gene>
<feature type="domain" description="Poly(A) RNA polymerase mitochondrial-like central palm" evidence="12">
    <location>
        <begin position="268"/>
        <end position="400"/>
    </location>
</feature>
<proteinExistence type="inferred from homology"/>
<keyword evidence="9" id="KW-0460">Magnesium</keyword>